<dbReference type="PRINTS" id="PR00081">
    <property type="entry name" value="GDHRDH"/>
</dbReference>
<dbReference type="RefSeq" id="WP_015409381.1">
    <property type="nucleotide sequence ID" value="NC_020388.1"/>
</dbReference>
<dbReference type="SMART" id="SM00822">
    <property type="entry name" value="PKS_KR"/>
    <property type="match status" value="1"/>
</dbReference>
<keyword evidence="5" id="KW-1185">Reference proteome</keyword>
<proteinExistence type="inferred from homology"/>
<dbReference type="eggNOG" id="arCOG01259">
    <property type="taxonomic scope" value="Archaea"/>
</dbReference>
<dbReference type="GO" id="GO:0004316">
    <property type="term" value="F:3-oxoacyl-[acyl-carrier-protein] reductase (NADPH) activity"/>
    <property type="evidence" value="ECO:0007669"/>
    <property type="project" value="UniProtKB-EC"/>
</dbReference>
<organism evidence="4 5">
    <name type="scientific">Natronomonas moolapensis (strain DSM 18674 / CECT 7526 / JCM 14361 / 8.8.11)</name>
    <dbReference type="NCBI Taxonomy" id="268739"/>
    <lineage>
        <taxon>Archaea</taxon>
        <taxon>Methanobacteriati</taxon>
        <taxon>Methanobacteriota</taxon>
        <taxon>Stenosarchaea group</taxon>
        <taxon>Halobacteria</taxon>
        <taxon>Halobacteriales</taxon>
        <taxon>Natronomonadaceae</taxon>
        <taxon>Natronomonas</taxon>
    </lineage>
</organism>
<dbReference type="FunFam" id="3.40.50.720:FF:000084">
    <property type="entry name" value="Short-chain dehydrogenase reductase"/>
    <property type="match status" value="1"/>
</dbReference>
<dbReference type="Pfam" id="PF13561">
    <property type="entry name" value="adh_short_C2"/>
    <property type="match status" value="1"/>
</dbReference>
<evidence type="ECO:0000256" key="1">
    <source>
        <dbReference type="ARBA" id="ARBA00006484"/>
    </source>
</evidence>
<reference evidence="4 5" key="1">
    <citation type="journal article" date="2013" name="Genome Announc.">
        <title>Genome of the haloarchaeon Natronomonas moolapensis, a neutrophilic member of a previously haloalkaliphilic genus.</title>
        <authorList>
            <person name="Dyall-Smith M.L."/>
            <person name="Pfeiffer F."/>
            <person name="Oberwinkler T."/>
            <person name="Klee K."/>
            <person name="Rampp M."/>
            <person name="Palm P."/>
            <person name="Gross K."/>
            <person name="Schuster S.C."/>
            <person name="Oesterhelt D."/>
        </authorList>
    </citation>
    <scope>NUCLEOTIDE SEQUENCE [LARGE SCALE GENOMIC DNA]</scope>
    <source>
        <strain evidence="5">DSM 18674 / JCM 14361 / 8.8.11</strain>
    </source>
</reference>
<comment type="similarity">
    <text evidence="1">Belongs to the short-chain dehydrogenases/reductases (SDR) family.</text>
</comment>
<protein>
    <submittedName>
        <fullName evidence="4">3-oxoacyl-[acyl-carrier-protein] reductase</fullName>
        <ecNumber evidence="4">1.1.1.100</ecNumber>
    </submittedName>
</protein>
<dbReference type="PANTHER" id="PTHR43639:SF1">
    <property type="entry name" value="SHORT-CHAIN DEHYDROGENASE_REDUCTASE FAMILY PROTEIN"/>
    <property type="match status" value="1"/>
</dbReference>
<sequence>MPGFNSDFEDTVALVTGSSRGIGAATARLLGERGADVVVNYNSSADAADTVVDYIRTAEGEGDAIAIQADVRVRDDVDAMVAEAESTFGTVDVLVNNANMSFPFKPFLEQSWAEFSAKFQDELRAAYNCTQATAPAMADQGYGRIVYVSSEAARNPQPTFSAHTTAKAGLNGLARAVATELGGEGIIANVVSPGLVRTEASEPYRAEFDDEVRAQTPLGRIAEPEDAARAIAVFASDDAQFVTGTYTPVNGGLTVE</sequence>
<dbReference type="STRING" id="268739.Nmlp_2417"/>
<dbReference type="GeneID" id="14651281"/>
<dbReference type="InterPro" id="IPR036291">
    <property type="entry name" value="NAD(P)-bd_dom_sf"/>
</dbReference>
<evidence type="ECO:0000256" key="2">
    <source>
        <dbReference type="ARBA" id="ARBA00023002"/>
    </source>
</evidence>
<dbReference type="InterPro" id="IPR002347">
    <property type="entry name" value="SDR_fam"/>
</dbReference>
<dbReference type="EC" id="1.1.1.100" evidence="4"/>
<dbReference type="SUPFAM" id="SSF51735">
    <property type="entry name" value="NAD(P)-binding Rossmann-fold domains"/>
    <property type="match status" value="1"/>
</dbReference>
<dbReference type="AlphaFoldDB" id="M1XQX7"/>
<gene>
    <name evidence="4" type="primary">fabG2</name>
    <name evidence="4" type="ordered locus">Nmlp_2417</name>
</gene>
<dbReference type="Gene3D" id="3.40.50.720">
    <property type="entry name" value="NAD(P)-binding Rossmann-like Domain"/>
    <property type="match status" value="1"/>
</dbReference>
<name>M1XQX7_NATM8</name>
<dbReference type="HOGENOM" id="CLU_010194_1_3_2"/>
<evidence type="ECO:0000313" key="5">
    <source>
        <dbReference type="Proteomes" id="UP000011867"/>
    </source>
</evidence>
<accession>M1XQX7</accession>
<dbReference type="EMBL" id="HF582854">
    <property type="protein sequence ID" value="CCQ36584.1"/>
    <property type="molecule type" value="Genomic_DNA"/>
</dbReference>
<dbReference type="Proteomes" id="UP000011867">
    <property type="component" value="Chromosome"/>
</dbReference>
<dbReference type="KEGG" id="nmo:Nmlp_2417"/>
<dbReference type="PRINTS" id="PR00080">
    <property type="entry name" value="SDRFAMILY"/>
</dbReference>
<dbReference type="OrthoDB" id="7442at2157"/>
<keyword evidence="2 4" id="KW-0560">Oxidoreductase</keyword>
<dbReference type="InterPro" id="IPR057326">
    <property type="entry name" value="KR_dom"/>
</dbReference>
<dbReference type="PANTHER" id="PTHR43639">
    <property type="entry name" value="OXIDOREDUCTASE, SHORT-CHAIN DEHYDROGENASE/REDUCTASE FAMILY (AFU_ORTHOLOGUE AFUA_5G02870)"/>
    <property type="match status" value="1"/>
</dbReference>
<feature type="domain" description="Ketoreductase" evidence="3">
    <location>
        <begin position="11"/>
        <end position="194"/>
    </location>
</feature>
<evidence type="ECO:0000259" key="3">
    <source>
        <dbReference type="SMART" id="SM00822"/>
    </source>
</evidence>
<evidence type="ECO:0000313" key="4">
    <source>
        <dbReference type="EMBL" id="CCQ36584.1"/>
    </source>
</evidence>